<dbReference type="EC" id="6.3.1.5" evidence="11 13"/>
<evidence type="ECO:0000256" key="8">
    <source>
        <dbReference type="ARBA" id="ARBA00023027"/>
    </source>
</evidence>
<dbReference type="GO" id="GO:0003952">
    <property type="term" value="F:NAD+ synthase (glutamine-hydrolyzing) activity"/>
    <property type="evidence" value="ECO:0007669"/>
    <property type="project" value="InterPro"/>
</dbReference>
<dbReference type="GO" id="GO:0009435">
    <property type="term" value="P:NAD+ biosynthetic process"/>
    <property type="evidence" value="ECO:0007669"/>
    <property type="project" value="UniProtKB-UniRule"/>
</dbReference>
<sequence>MEHIIRQEMRVQPSIDPHFEIERRVTFIKRKLLTSGCQSLVLGISGGVDSTTCGRLAQLAVDQLNQEQQTQAYQFIAVRLPYGEQKDEQEAQLALSFIQPTHAVSVNIKAGVDGLHAASHQALANTGLLPNDQAKIDFVKGNVKARARMIAQYEIAGYVGGLVLGTDHSAENITGFYTKYGDGACDLAPLFGLNKRQVRLLAATLGAPEVLVNKVPTADLEELAPQKADEDALNLTYQQIDDFLEGKPVPSYVAERLIHIYQVTQHKRQPIPTIYDESL</sequence>
<comment type="similarity">
    <text evidence="1 13 14">Belongs to the NAD synthetase family.</text>
</comment>
<feature type="domain" description="NAD/GMP synthase" evidence="16">
    <location>
        <begin position="21"/>
        <end position="270"/>
    </location>
</feature>
<dbReference type="Proteomes" id="UP000615796">
    <property type="component" value="Unassembled WGS sequence"/>
</dbReference>
<comment type="pathway">
    <text evidence="13">Cofactor biosynthesis; NAD(+) biosynthesis; NAD(+) from deamido-NAD(+) (ammonia route): step 1/1.</text>
</comment>
<keyword evidence="5 13" id="KW-0547">Nucleotide-binding</keyword>
<evidence type="ECO:0000256" key="1">
    <source>
        <dbReference type="ARBA" id="ARBA00005859"/>
    </source>
</evidence>
<accession>A0A9X0RD68</accession>
<evidence type="ECO:0000256" key="10">
    <source>
        <dbReference type="ARBA" id="ARBA00055966"/>
    </source>
</evidence>
<dbReference type="Pfam" id="PF02540">
    <property type="entry name" value="NAD_synthase"/>
    <property type="match status" value="1"/>
</dbReference>
<dbReference type="InterPro" id="IPR022926">
    <property type="entry name" value="NH(3)-dep_NAD(+)_synth"/>
</dbReference>
<feature type="binding site" description="in other chain" evidence="13">
    <location>
        <begin position="266"/>
        <end position="267"/>
    </location>
    <ligand>
        <name>deamido-NAD(+)</name>
        <dbReference type="ChEBI" id="CHEBI:58437"/>
        <note>ligand shared between two neighboring subunits</note>
    </ligand>
</feature>
<evidence type="ECO:0000256" key="9">
    <source>
        <dbReference type="ARBA" id="ARBA00051206"/>
    </source>
</evidence>
<feature type="binding site" description="in other chain" evidence="13">
    <location>
        <position position="179"/>
    </location>
    <ligand>
        <name>deamido-NAD(+)</name>
        <dbReference type="ChEBI" id="CHEBI:58437"/>
        <note>ligand shared between two neighboring subunits</note>
    </ligand>
</feature>
<evidence type="ECO:0000256" key="11">
    <source>
        <dbReference type="ARBA" id="ARBA00066987"/>
    </source>
</evidence>
<dbReference type="HAMAP" id="MF_00193">
    <property type="entry name" value="NadE_ammonia_dep"/>
    <property type="match status" value="1"/>
</dbReference>
<dbReference type="PANTHER" id="PTHR23090">
    <property type="entry name" value="NH 3 /GLUTAMINE-DEPENDENT NAD + SYNTHETASE"/>
    <property type="match status" value="1"/>
</dbReference>
<organism evidence="17 18">
    <name type="scientific">Vibrio metschnikovii</name>
    <dbReference type="NCBI Taxonomy" id="28172"/>
    <lineage>
        <taxon>Bacteria</taxon>
        <taxon>Pseudomonadati</taxon>
        <taxon>Pseudomonadota</taxon>
        <taxon>Gammaproteobacteria</taxon>
        <taxon>Vibrionales</taxon>
        <taxon>Vibrionaceae</taxon>
        <taxon>Vibrio</taxon>
    </lineage>
</organism>
<dbReference type="NCBIfam" id="NF001979">
    <property type="entry name" value="PRK00768.1"/>
    <property type="match status" value="1"/>
</dbReference>
<feature type="binding site" evidence="13">
    <location>
        <position position="166"/>
    </location>
    <ligand>
        <name>ATP</name>
        <dbReference type="ChEBI" id="CHEBI:30616"/>
    </ligand>
</feature>
<keyword evidence="4 13" id="KW-0479">Metal-binding</keyword>
<dbReference type="RefSeq" id="WP_072671039.1">
    <property type="nucleotide sequence ID" value="NZ_CAWQCL010000004.1"/>
</dbReference>
<evidence type="ECO:0000256" key="6">
    <source>
        <dbReference type="ARBA" id="ARBA00022840"/>
    </source>
</evidence>
<keyword evidence="3 13" id="KW-0436">Ligase</keyword>
<dbReference type="InterPro" id="IPR022310">
    <property type="entry name" value="NAD/GMP_synthase"/>
</dbReference>
<dbReference type="GO" id="GO:0046872">
    <property type="term" value="F:metal ion binding"/>
    <property type="evidence" value="ECO:0007669"/>
    <property type="project" value="UniProtKB-KW"/>
</dbReference>
<evidence type="ECO:0000256" key="2">
    <source>
        <dbReference type="ARBA" id="ARBA00011738"/>
    </source>
</evidence>
<evidence type="ECO:0000313" key="17">
    <source>
        <dbReference type="EMBL" id="MBC5852345.1"/>
    </source>
</evidence>
<evidence type="ECO:0000256" key="7">
    <source>
        <dbReference type="ARBA" id="ARBA00022842"/>
    </source>
</evidence>
<keyword evidence="6 13" id="KW-0067">ATP-binding</keyword>
<dbReference type="Gene3D" id="3.40.50.620">
    <property type="entry name" value="HUPs"/>
    <property type="match status" value="1"/>
</dbReference>
<feature type="binding site" evidence="13">
    <location>
        <position position="217"/>
    </location>
    <ligand>
        <name>ATP</name>
        <dbReference type="ChEBI" id="CHEBI:30616"/>
    </ligand>
</feature>
<dbReference type="GO" id="GO:0005524">
    <property type="term" value="F:ATP binding"/>
    <property type="evidence" value="ECO:0007669"/>
    <property type="project" value="UniProtKB-UniRule"/>
</dbReference>
<dbReference type="FunFam" id="3.40.50.620:FF:000015">
    <property type="entry name" value="NH(3)-dependent NAD(+) synthetase"/>
    <property type="match status" value="1"/>
</dbReference>
<feature type="binding site" evidence="13">
    <location>
        <position position="49"/>
    </location>
    <ligand>
        <name>Mg(2+)</name>
        <dbReference type="ChEBI" id="CHEBI:18420"/>
    </ligand>
</feature>
<feature type="binding site" evidence="13">
    <location>
        <position position="186"/>
    </location>
    <ligand>
        <name>deamido-NAD(+)</name>
        <dbReference type="ChEBI" id="CHEBI:58437"/>
        <note>ligand shared between two neighboring subunits</note>
    </ligand>
</feature>
<proteinExistence type="inferred from homology"/>
<evidence type="ECO:0000256" key="5">
    <source>
        <dbReference type="ARBA" id="ARBA00022741"/>
    </source>
</evidence>
<evidence type="ECO:0000256" key="15">
    <source>
        <dbReference type="RuleBase" id="RU003812"/>
    </source>
</evidence>
<keyword evidence="7 13" id="KW-0460">Magnesium</keyword>
<feature type="binding site" evidence="13">
    <location>
        <begin position="43"/>
        <end position="50"/>
    </location>
    <ligand>
        <name>ATP</name>
        <dbReference type="ChEBI" id="CHEBI:30616"/>
    </ligand>
</feature>
<evidence type="ECO:0000256" key="13">
    <source>
        <dbReference type="HAMAP-Rule" id="MF_00193"/>
    </source>
</evidence>
<dbReference type="GO" id="GO:0008795">
    <property type="term" value="F:NAD+ synthase activity"/>
    <property type="evidence" value="ECO:0007669"/>
    <property type="project" value="UniProtKB-UniRule"/>
</dbReference>
<reference evidence="17" key="1">
    <citation type="submission" date="2020-08" db="EMBL/GenBank/DDBJ databases">
        <title>Genome Sequencing and Pan-Genome Analysis of Migratory bird Vibrio Strains, Inner Mongolia.</title>
        <authorList>
            <person name="Zheng L."/>
        </authorList>
    </citation>
    <scope>NUCLEOTIDE SEQUENCE</scope>
    <source>
        <strain evidence="17">M13F</strain>
    </source>
</reference>
<evidence type="ECO:0000259" key="16">
    <source>
        <dbReference type="Pfam" id="PF02540"/>
    </source>
</evidence>
<feature type="binding site" evidence="13">
    <location>
        <position position="171"/>
    </location>
    <ligand>
        <name>Mg(2+)</name>
        <dbReference type="ChEBI" id="CHEBI:18420"/>
    </ligand>
</feature>
<dbReference type="EMBL" id="JACRUP010000012">
    <property type="protein sequence ID" value="MBC5852345.1"/>
    <property type="molecule type" value="Genomic_DNA"/>
</dbReference>
<dbReference type="SUPFAM" id="SSF52402">
    <property type="entry name" value="Adenine nucleotide alpha hydrolases-like"/>
    <property type="match status" value="1"/>
</dbReference>
<keyword evidence="8 13" id="KW-0520">NAD</keyword>
<dbReference type="InterPro" id="IPR014729">
    <property type="entry name" value="Rossmann-like_a/b/a_fold"/>
</dbReference>
<dbReference type="InterPro" id="IPR003694">
    <property type="entry name" value="NAD_synthase"/>
</dbReference>
<dbReference type="GO" id="GO:0005737">
    <property type="term" value="C:cytoplasm"/>
    <property type="evidence" value="ECO:0007669"/>
    <property type="project" value="InterPro"/>
</dbReference>
<feature type="binding site" description="in other chain" evidence="13">
    <location>
        <position position="146"/>
    </location>
    <ligand>
        <name>deamido-NAD(+)</name>
        <dbReference type="ChEBI" id="CHEBI:58437"/>
        <note>ligand shared between two neighboring subunits</note>
    </ligand>
</feature>
<name>A0A9X0RD68_VIBME</name>
<dbReference type="CDD" id="cd00553">
    <property type="entry name" value="NAD_synthase"/>
    <property type="match status" value="1"/>
</dbReference>
<gene>
    <name evidence="13 17" type="primary">nadE</name>
    <name evidence="17" type="ORF">H8Q88_15670</name>
</gene>
<evidence type="ECO:0000256" key="4">
    <source>
        <dbReference type="ARBA" id="ARBA00022723"/>
    </source>
</evidence>
<comment type="catalytic activity">
    <reaction evidence="9 13 15">
        <text>deamido-NAD(+) + NH4(+) + ATP = AMP + diphosphate + NAD(+) + H(+)</text>
        <dbReference type="Rhea" id="RHEA:21188"/>
        <dbReference type="ChEBI" id="CHEBI:15378"/>
        <dbReference type="ChEBI" id="CHEBI:28938"/>
        <dbReference type="ChEBI" id="CHEBI:30616"/>
        <dbReference type="ChEBI" id="CHEBI:33019"/>
        <dbReference type="ChEBI" id="CHEBI:57540"/>
        <dbReference type="ChEBI" id="CHEBI:58437"/>
        <dbReference type="ChEBI" id="CHEBI:456215"/>
        <dbReference type="EC" id="6.3.1.5"/>
    </reaction>
</comment>
<dbReference type="PANTHER" id="PTHR23090:SF7">
    <property type="entry name" value="NH(3)-DEPENDENT NAD(+) SYNTHETASE"/>
    <property type="match status" value="1"/>
</dbReference>
<dbReference type="NCBIfam" id="TIGR00552">
    <property type="entry name" value="nadE"/>
    <property type="match status" value="1"/>
</dbReference>
<dbReference type="GO" id="GO:0004359">
    <property type="term" value="F:glutaminase activity"/>
    <property type="evidence" value="ECO:0007669"/>
    <property type="project" value="InterPro"/>
</dbReference>
<comment type="function">
    <text evidence="10 13">Catalyzes the ATP-dependent amidation of deamido-NAD to form NAD. Uses ammonia as a nitrogen source.</text>
</comment>
<comment type="caution">
    <text evidence="17">The sequence shown here is derived from an EMBL/GenBank/DDBJ whole genome shotgun (WGS) entry which is preliminary data.</text>
</comment>
<protein>
    <recommendedName>
        <fullName evidence="12 13">NH(3)-dependent NAD(+) synthetase</fullName>
        <ecNumber evidence="11 13">6.3.1.5</ecNumber>
    </recommendedName>
</protein>
<evidence type="ECO:0000256" key="14">
    <source>
        <dbReference type="RuleBase" id="RU003811"/>
    </source>
</evidence>
<evidence type="ECO:0000256" key="3">
    <source>
        <dbReference type="ARBA" id="ARBA00022598"/>
    </source>
</evidence>
<evidence type="ECO:0000256" key="12">
    <source>
        <dbReference type="ARBA" id="ARBA00070926"/>
    </source>
</evidence>
<dbReference type="AlphaFoldDB" id="A0A9X0RD68"/>
<keyword evidence="18" id="KW-1185">Reference proteome</keyword>
<feature type="binding site" evidence="13">
    <location>
        <position position="195"/>
    </location>
    <ligand>
        <name>ATP</name>
        <dbReference type="ChEBI" id="CHEBI:30616"/>
    </ligand>
</feature>
<comment type="subunit">
    <text evidence="2 13">Homodimer.</text>
</comment>
<evidence type="ECO:0000313" key="18">
    <source>
        <dbReference type="Proteomes" id="UP000615796"/>
    </source>
</evidence>